<dbReference type="InterPro" id="IPR009926">
    <property type="entry name" value="T3SS_YcgR_PilZN"/>
</dbReference>
<gene>
    <name evidence="3" type="ORF">SAMN05446037_1001274</name>
</gene>
<dbReference type="Proteomes" id="UP000198304">
    <property type="component" value="Unassembled WGS sequence"/>
</dbReference>
<name>A0A239A1A3_9FIRM</name>
<organism evidence="3 4">
    <name type="scientific">Anaerovirgula multivorans</name>
    <dbReference type="NCBI Taxonomy" id="312168"/>
    <lineage>
        <taxon>Bacteria</taxon>
        <taxon>Bacillati</taxon>
        <taxon>Bacillota</taxon>
        <taxon>Clostridia</taxon>
        <taxon>Peptostreptococcales</taxon>
        <taxon>Natronincolaceae</taxon>
        <taxon>Anaerovirgula</taxon>
    </lineage>
</organism>
<keyword evidence="3" id="KW-0969">Cilium</keyword>
<dbReference type="InterPro" id="IPR009875">
    <property type="entry name" value="PilZ_domain"/>
</dbReference>
<dbReference type="Pfam" id="PF12945">
    <property type="entry name" value="PilZNR"/>
    <property type="match status" value="1"/>
</dbReference>
<keyword evidence="4" id="KW-1185">Reference proteome</keyword>
<reference evidence="3 4" key="1">
    <citation type="submission" date="2017-06" db="EMBL/GenBank/DDBJ databases">
        <authorList>
            <person name="Kim H.J."/>
            <person name="Triplett B.A."/>
        </authorList>
    </citation>
    <scope>NUCLEOTIDE SEQUENCE [LARGE SCALE GENOMIC DNA]</scope>
    <source>
        <strain evidence="3 4">SCA</strain>
    </source>
</reference>
<feature type="domain" description="Type III secretion system flagellar brake protein YcgR PilZN" evidence="2">
    <location>
        <begin position="8"/>
        <end position="93"/>
    </location>
</feature>
<sequence>MNLLTELKIGEKIEIEPVRLKNTIISRPIVSQVIEIRGDKVFIANPIKKGMPYLLHQGQQISIMFYRDEKGIFSFTGEVIQRLELKLPVYIIKPITPPEKIQRRLYFRLKVLTKVVIRDLNDNKSIEIFTKDISGGGLKAITKKAFEEKQKVECIISLNNNNTVTVVGEIVRVEKEPTTNEYEIGVRYIDISDSARNQIIAFVFRKQRELRQKGLI</sequence>
<dbReference type="GO" id="GO:0035438">
    <property type="term" value="F:cyclic-di-GMP binding"/>
    <property type="evidence" value="ECO:0007669"/>
    <property type="project" value="InterPro"/>
</dbReference>
<keyword evidence="3" id="KW-0966">Cell projection</keyword>
<dbReference type="Pfam" id="PF07238">
    <property type="entry name" value="PilZ"/>
    <property type="match status" value="1"/>
</dbReference>
<dbReference type="Gene3D" id="2.40.10.220">
    <property type="entry name" value="predicted glycosyltransferase like domains"/>
    <property type="match status" value="1"/>
</dbReference>
<evidence type="ECO:0000313" key="3">
    <source>
        <dbReference type="EMBL" id="SNR89437.1"/>
    </source>
</evidence>
<evidence type="ECO:0000313" key="4">
    <source>
        <dbReference type="Proteomes" id="UP000198304"/>
    </source>
</evidence>
<dbReference type="AlphaFoldDB" id="A0A239A1A3"/>
<dbReference type="OrthoDB" id="9783080at2"/>
<feature type="domain" description="PilZ" evidence="1">
    <location>
        <begin position="102"/>
        <end position="205"/>
    </location>
</feature>
<proteinExistence type="predicted"/>
<protein>
    <submittedName>
        <fullName evidence="3">C-di-GMP-binding flagellar brake protein YcgR, contains PilZNR and PilZ domains</fullName>
    </submittedName>
</protein>
<dbReference type="EMBL" id="FZOJ01000001">
    <property type="protein sequence ID" value="SNR89437.1"/>
    <property type="molecule type" value="Genomic_DNA"/>
</dbReference>
<dbReference type="RefSeq" id="WP_089281057.1">
    <property type="nucleotide sequence ID" value="NZ_FZOJ01000001.1"/>
</dbReference>
<evidence type="ECO:0000259" key="1">
    <source>
        <dbReference type="Pfam" id="PF07238"/>
    </source>
</evidence>
<keyword evidence="3" id="KW-0282">Flagellum</keyword>
<accession>A0A239A1A3</accession>
<dbReference type="SUPFAM" id="SSF141371">
    <property type="entry name" value="PilZ domain-like"/>
    <property type="match status" value="1"/>
</dbReference>
<evidence type="ECO:0000259" key="2">
    <source>
        <dbReference type="Pfam" id="PF12945"/>
    </source>
</evidence>